<evidence type="ECO:0000256" key="1">
    <source>
        <dbReference type="SAM" id="MobiDB-lite"/>
    </source>
</evidence>
<proteinExistence type="predicted"/>
<evidence type="ECO:0000313" key="3">
    <source>
        <dbReference type="Proteomes" id="UP001201812"/>
    </source>
</evidence>
<reference evidence="2" key="1">
    <citation type="submission" date="2022-01" db="EMBL/GenBank/DDBJ databases">
        <title>Genome Sequence Resource for Two Populations of Ditylenchus destructor, the Migratory Endoparasitic Phytonematode.</title>
        <authorList>
            <person name="Zhang H."/>
            <person name="Lin R."/>
            <person name="Xie B."/>
        </authorList>
    </citation>
    <scope>NUCLEOTIDE SEQUENCE</scope>
    <source>
        <strain evidence="2">BazhouSP</strain>
    </source>
</reference>
<dbReference type="AlphaFoldDB" id="A0AAD4MRD0"/>
<evidence type="ECO:0000313" key="2">
    <source>
        <dbReference type="EMBL" id="KAI1698708.1"/>
    </source>
</evidence>
<dbReference type="EMBL" id="JAKKPZ010000207">
    <property type="protein sequence ID" value="KAI1698708.1"/>
    <property type="molecule type" value="Genomic_DNA"/>
</dbReference>
<keyword evidence="3" id="KW-1185">Reference proteome</keyword>
<protein>
    <submittedName>
        <fullName evidence="2">Uncharacterized protein</fullName>
    </submittedName>
</protein>
<gene>
    <name evidence="2" type="ORF">DdX_17745</name>
</gene>
<feature type="region of interest" description="Disordered" evidence="1">
    <location>
        <begin position="1"/>
        <end position="21"/>
    </location>
</feature>
<organism evidence="2 3">
    <name type="scientific">Ditylenchus destructor</name>
    <dbReference type="NCBI Taxonomy" id="166010"/>
    <lineage>
        <taxon>Eukaryota</taxon>
        <taxon>Metazoa</taxon>
        <taxon>Ecdysozoa</taxon>
        <taxon>Nematoda</taxon>
        <taxon>Chromadorea</taxon>
        <taxon>Rhabditida</taxon>
        <taxon>Tylenchina</taxon>
        <taxon>Tylenchomorpha</taxon>
        <taxon>Sphaerularioidea</taxon>
        <taxon>Anguinidae</taxon>
        <taxon>Anguininae</taxon>
        <taxon>Ditylenchus</taxon>
    </lineage>
</organism>
<comment type="caution">
    <text evidence="2">The sequence shown here is derived from an EMBL/GenBank/DDBJ whole genome shotgun (WGS) entry which is preliminary data.</text>
</comment>
<dbReference type="Proteomes" id="UP001201812">
    <property type="component" value="Unassembled WGS sequence"/>
</dbReference>
<accession>A0AAD4MRD0</accession>
<sequence>MRRSSRRKGGGDEPKAKKKRPNDKWVISILKLIQSNLDKTTPLATATECRLIQGLGFSGCCLIEVRLYNANIVPVSYPGSHPCVTWPLAPCTAHFSASDSLKSGQESNIGSTYYSFAEMRPYLGPTVRFDWTTIEVARDFIYGPDYIEEMESIAYLWRDRDISIRSVSYNQRIVAEDFQPILNSDYKILYTAKVIKIDFYEVEEINLSHWQQFFEQPGVKPIVVLLNLEHQIAHNFLDSLKEAFSSASSPNEFKIVFARCKESLTEFCETNKTSGEKLELKKGLPVEYQAYAYSYGNYTLERSCIRFESDYLSKYFSSLLLLLCNA</sequence>
<name>A0AAD4MRD0_9BILA</name>